<keyword evidence="5" id="KW-0408">Iron</keyword>
<comment type="caution">
    <text evidence="9">The sequence shown here is derived from an EMBL/GenBank/DDBJ whole genome shotgun (WGS) entry which is preliminary data.</text>
</comment>
<comment type="similarity">
    <text evidence="6">Belongs to the globin family.</text>
</comment>
<evidence type="ECO:0000256" key="5">
    <source>
        <dbReference type="ARBA" id="ARBA00023004"/>
    </source>
</evidence>
<keyword evidence="2 6" id="KW-0349">Heme</keyword>
<feature type="region of interest" description="Disordered" evidence="7">
    <location>
        <begin position="1"/>
        <end position="65"/>
    </location>
</feature>
<name>A0ABN8MDA0_9CNID</name>
<evidence type="ECO:0000313" key="9">
    <source>
        <dbReference type="EMBL" id="CAH3027405.1"/>
    </source>
</evidence>
<dbReference type="Gene3D" id="1.10.490.10">
    <property type="entry name" value="Globins"/>
    <property type="match status" value="1"/>
</dbReference>
<dbReference type="Pfam" id="PF00042">
    <property type="entry name" value="Globin"/>
    <property type="match status" value="1"/>
</dbReference>
<evidence type="ECO:0000256" key="6">
    <source>
        <dbReference type="RuleBase" id="RU000356"/>
    </source>
</evidence>
<keyword evidence="10" id="KW-1185">Reference proteome</keyword>
<organism evidence="9 10">
    <name type="scientific">Porites evermanni</name>
    <dbReference type="NCBI Taxonomy" id="104178"/>
    <lineage>
        <taxon>Eukaryota</taxon>
        <taxon>Metazoa</taxon>
        <taxon>Cnidaria</taxon>
        <taxon>Anthozoa</taxon>
        <taxon>Hexacorallia</taxon>
        <taxon>Scleractinia</taxon>
        <taxon>Fungiina</taxon>
        <taxon>Poritidae</taxon>
        <taxon>Porites</taxon>
    </lineage>
</organism>
<protein>
    <recommendedName>
        <fullName evidence="8">Globin domain-containing protein</fullName>
    </recommendedName>
</protein>
<keyword evidence="3 6" id="KW-0561">Oxygen transport</keyword>
<evidence type="ECO:0000313" key="10">
    <source>
        <dbReference type="Proteomes" id="UP001159427"/>
    </source>
</evidence>
<sequence length="218" mass="24046">MGCGNSKSTRVENAPFPVIKQTKPVAAEQEKEGKISEQPESGTESSGKDKQTTDSKPEKHGPLTPKQILIVQNTWGIVKGSLDLQQIGIEFYVRLFTDSPELLQLFSFRDIELSEDVLRSDARFKKQSLVTMQHVDLAVTSLNDLGSVVPALKDLGARHSMYKVEEHHYGPVGAALLSTLEKGLGENFTSEAREAWTTVYGVVSDTMKEGAKEIRDVQ</sequence>
<evidence type="ECO:0000259" key="8">
    <source>
        <dbReference type="PROSITE" id="PS01033"/>
    </source>
</evidence>
<evidence type="ECO:0000256" key="4">
    <source>
        <dbReference type="ARBA" id="ARBA00022723"/>
    </source>
</evidence>
<gene>
    <name evidence="9" type="ORF">PEVE_00031491</name>
</gene>
<proteinExistence type="inferred from homology"/>
<evidence type="ECO:0000256" key="1">
    <source>
        <dbReference type="ARBA" id="ARBA00022448"/>
    </source>
</evidence>
<dbReference type="PROSITE" id="PS01033">
    <property type="entry name" value="GLOBIN"/>
    <property type="match status" value="1"/>
</dbReference>
<dbReference type="PANTHER" id="PTHR46458:SF1">
    <property type="entry name" value="GEO09476P1"/>
    <property type="match status" value="1"/>
</dbReference>
<feature type="compositionally biased region" description="Basic and acidic residues" evidence="7">
    <location>
        <begin position="28"/>
        <end position="37"/>
    </location>
</feature>
<dbReference type="InterPro" id="IPR009050">
    <property type="entry name" value="Globin-like_sf"/>
</dbReference>
<dbReference type="PRINTS" id="PR01907">
    <property type="entry name" value="WORMGLOBIN"/>
</dbReference>
<accession>A0ABN8MDA0</accession>
<feature type="compositionally biased region" description="Basic and acidic residues" evidence="7">
    <location>
        <begin position="46"/>
        <end position="61"/>
    </location>
</feature>
<dbReference type="EMBL" id="CALNXI010000450">
    <property type="protein sequence ID" value="CAH3027405.1"/>
    <property type="molecule type" value="Genomic_DNA"/>
</dbReference>
<feature type="domain" description="Globin" evidence="8">
    <location>
        <begin position="62"/>
        <end position="212"/>
    </location>
</feature>
<keyword evidence="4" id="KW-0479">Metal-binding</keyword>
<dbReference type="InterPro" id="IPR000971">
    <property type="entry name" value="Globin"/>
</dbReference>
<dbReference type="Proteomes" id="UP001159427">
    <property type="component" value="Unassembled WGS sequence"/>
</dbReference>
<reference evidence="9 10" key="1">
    <citation type="submission" date="2022-05" db="EMBL/GenBank/DDBJ databases">
        <authorList>
            <consortium name="Genoscope - CEA"/>
            <person name="William W."/>
        </authorList>
    </citation>
    <scope>NUCLEOTIDE SEQUENCE [LARGE SCALE GENOMIC DNA]</scope>
</reference>
<dbReference type="InterPro" id="IPR050532">
    <property type="entry name" value="Globin-like_OT"/>
</dbReference>
<evidence type="ECO:0000256" key="3">
    <source>
        <dbReference type="ARBA" id="ARBA00022621"/>
    </source>
</evidence>
<keyword evidence="1 6" id="KW-0813">Transport</keyword>
<evidence type="ECO:0000256" key="7">
    <source>
        <dbReference type="SAM" id="MobiDB-lite"/>
    </source>
</evidence>
<evidence type="ECO:0000256" key="2">
    <source>
        <dbReference type="ARBA" id="ARBA00022617"/>
    </source>
</evidence>
<dbReference type="SUPFAM" id="SSF46458">
    <property type="entry name" value="Globin-like"/>
    <property type="match status" value="1"/>
</dbReference>
<dbReference type="PANTHER" id="PTHR46458">
    <property type="entry name" value="BLR2807 PROTEIN"/>
    <property type="match status" value="1"/>
</dbReference>
<dbReference type="InterPro" id="IPR012292">
    <property type="entry name" value="Globin/Proto"/>
</dbReference>